<feature type="region of interest" description="Disordered" evidence="1">
    <location>
        <begin position="37"/>
        <end position="67"/>
    </location>
</feature>
<gene>
    <name evidence="2" type="ordered locus">Dalk_1035</name>
</gene>
<evidence type="ECO:0000256" key="1">
    <source>
        <dbReference type="SAM" id="MobiDB-lite"/>
    </source>
</evidence>
<dbReference type="KEGG" id="dal:Dalk_1035"/>
<dbReference type="AlphaFoldDB" id="B8FK63"/>
<protein>
    <submittedName>
        <fullName evidence="2">Uncharacterized protein</fullName>
    </submittedName>
</protein>
<sequence length="67" mass="7032">MAGKHPECPLYNPVNCREYYNPKVCAVVRADKVCLKKRKAKNTKASSGDKGGSGAPVLAAAGESKAP</sequence>
<dbReference type="eggNOG" id="ENOG5033FBW">
    <property type="taxonomic scope" value="Bacteria"/>
</dbReference>
<keyword evidence="3" id="KW-1185">Reference proteome</keyword>
<accession>B8FK63</accession>
<proteinExistence type="predicted"/>
<dbReference type="Proteomes" id="UP000000739">
    <property type="component" value="Chromosome"/>
</dbReference>
<evidence type="ECO:0000313" key="2">
    <source>
        <dbReference type="EMBL" id="ACL02738.1"/>
    </source>
</evidence>
<evidence type="ECO:0000313" key="3">
    <source>
        <dbReference type="Proteomes" id="UP000000739"/>
    </source>
</evidence>
<dbReference type="HOGENOM" id="CLU_2805369_0_0_7"/>
<organism evidence="2 3">
    <name type="scientific">Desulfatibacillum aliphaticivorans</name>
    <dbReference type="NCBI Taxonomy" id="218208"/>
    <lineage>
        <taxon>Bacteria</taxon>
        <taxon>Pseudomonadati</taxon>
        <taxon>Thermodesulfobacteriota</taxon>
        <taxon>Desulfobacteria</taxon>
        <taxon>Desulfobacterales</taxon>
        <taxon>Desulfatibacillaceae</taxon>
        <taxon>Desulfatibacillum</taxon>
    </lineage>
</organism>
<name>B8FK63_DESAL</name>
<dbReference type="RefSeq" id="WP_012610176.1">
    <property type="nucleotide sequence ID" value="NC_011768.1"/>
</dbReference>
<reference evidence="2 3" key="1">
    <citation type="journal article" date="2012" name="Environ. Microbiol.">
        <title>The genome sequence of Desulfatibacillum alkenivorans AK-01: a blueprint for anaerobic alkane oxidation.</title>
        <authorList>
            <person name="Callaghan A.V."/>
            <person name="Morris B.E."/>
            <person name="Pereira I.A."/>
            <person name="McInerney M.J."/>
            <person name="Austin R.N."/>
            <person name="Groves J.T."/>
            <person name="Kukor J.J."/>
            <person name="Suflita J.M."/>
            <person name="Young L.Y."/>
            <person name="Zylstra G.J."/>
            <person name="Wawrik B."/>
        </authorList>
    </citation>
    <scope>NUCLEOTIDE SEQUENCE [LARGE SCALE GENOMIC DNA]</scope>
    <source>
        <strain evidence="2 3">AK-01</strain>
    </source>
</reference>
<dbReference type="EMBL" id="CP001322">
    <property type="protein sequence ID" value="ACL02738.1"/>
    <property type="molecule type" value="Genomic_DNA"/>
</dbReference>